<reference evidence="2" key="1">
    <citation type="submission" date="2017-09" db="EMBL/GenBank/DDBJ databases">
        <title>Depth-based differentiation of microbial function through sediment-hosted aquifers and enrichment of novel symbionts in the deep terrestrial subsurface.</title>
        <authorList>
            <person name="Probst A.J."/>
            <person name="Ladd B."/>
            <person name="Jarett J.K."/>
            <person name="Geller-Mcgrath D.E."/>
            <person name="Sieber C.M.K."/>
            <person name="Emerson J.B."/>
            <person name="Anantharaman K."/>
            <person name="Thomas B.C."/>
            <person name="Malmstrom R."/>
            <person name="Stieglmeier M."/>
            <person name="Klingl A."/>
            <person name="Woyke T."/>
            <person name="Ryan C.M."/>
            <person name="Banfield J.F."/>
        </authorList>
    </citation>
    <scope>NUCLEOTIDE SEQUENCE [LARGE SCALE GENOMIC DNA]</scope>
</reference>
<gene>
    <name evidence="1" type="ORF">COY11_04210</name>
</gene>
<sequence length="79" mass="8621">MEKKTGVVKFFSSRGFGFIEGDGEGGNDQYFPFRAFADDITAAEIRGIKGKKVEYTTEPGTGKEAGKTLVKNLRLVKGK</sequence>
<comment type="caution">
    <text evidence="1">The sequence shown here is derived from an EMBL/GenBank/DDBJ whole genome shotgun (WGS) entry which is preliminary data.</text>
</comment>
<dbReference type="EMBL" id="PFOG01000154">
    <property type="protein sequence ID" value="PIZ69582.1"/>
    <property type="molecule type" value="Genomic_DNA"/>
</dbReference>
<dbReference type="Proteomes" id="UP000229805">
    <property type="component" value="Unassembled WGS sequence"/>
</dbReference>
<dbReference type="InterPro" id="IPR012340">
    <property type="entry name" value="NA-bd_OB-fold"/>
</dbReference>
<organism evidence="1 2">
    <name type="scientific">Candidatus Portnoybacteria bacterium CG_4_10_14_0_2_um_filter_44_20</name>
    <dbReference type="NCBI Taxonomy" id="1974799"/>
    <lineage>
        <taxon>Bacteria</taxon>
        <taxon>Candidatus Portnoyibacteriota</taxon>
    </lineage>
</organism>
<evidence type="ECO:0000313" key="2">
    <source>
        <dbReference type="Proteomes" id="UP000229805"/>
    </source>
</evidence>
<accession>A0A2M7UED5</accession>
<protein>
    <submittedName>
        <fullName evidence="1">Cold-shock protein</fullName>
    </submittedName>
</protein>
<proteinExistence type="predicted"/>
<dbReference type="AlphaFoldDB" id="A0A2M7UED5"/>
<dbReference type="Gene3D" id="2.40.50.140">
    <property type="entry name" value="Nucleic acid-binding proteins"/>
    <property type="match status" value="1"/>
</dbReference>
<evidence type="ECO:0000313" key="1">
    <source>
        <dbReference type="EMBL" id="PIZ69582.1"/>
    </source>
</evidence>
<dbReference type="SUPFAM" id="SSF50249">
    <property type="entry name" value="Nucleic acid-binding proteins"/>
    <property type="match status" value="1"/>
</dbReference>
<name>A0A2M7UED5_9BACT</name>